<dbReference type="SUPFAM" id="SSF47616">
    <property type="entry name" value="GST C-terminal domain-like"/>
    <property type="match status" value="1"/>
</dbReference>
<organism evidence="7 8">
    <name type="scientific">Thalassolituus maritimus</name>
    <dbReference type="NCBI Taxonomy" id="484498"/>
    <lineage>
        <taxon>Bacteria</taxon>
        <taxon>Pseudomonadati</taxon>
        <taxon>Pseudomonadota</taxon>
        <taxon>Gammaproteobacteria</taxon>
        <taxon>Oceanospirillales</taxon>
        <taxon>Oceanospirillaceae</taxon>
        <taxon>Thalassolituus</taxon>
    </lineage>
</organism>
<dbReference type="Gene3D" id="3.40.30.10">
    <property type="entry name" value="Glutaredoxin"/>
    <property type="match status" value="1"/>
</dbReference>
<dbReference type="PROSITE" id="PS50405">
    <property type="entry name" value="GST_CTER"/>
    <property type="match status" value="1"/>
</dbReference>
<evidence type="ECO:0000256" key="1">
    <source>
        <dbReference type="ARBA" id="ARBA00012452"/>
    </source>
</evidence>
<gene>
    <name evidence="7" type="ORF">SAMN05421686_106111</name>
</gene>
<keyword evidence="8" id="KW-1185">Reference proteome</keyword>
<dbReference type="SFLD" id="SFLDG01150">
    <property type="entry name" value="Main.1:_Beta-like"/>
    <property type="match status" value="1"/>
</dbReference>
<dbReference type="SFLD" id="SFLDG00358">
    <property type="entry name" value="Main_(cytGST)"/>
    <property type="match status" value="1"/>
</dbReference>
<dbReference type="PANTHER" id="PTHR44051:SF9">
    <property type="entry name" value="GLUTATHIONE S-TRANSFERASE 1"/>
    <property type="match status" value="1"/>
</dbReference>
<dbReference type="SUPFAM" id="SSF52833">
    <property type="entry name" value="Thioredoxin-like"/>
    <property type="match status" value="1"/>
</dbReference>
<dbReference type="PROSITE" id="PS50404">
    <property type="entry name" value="GST_NTER"/>
    <property type="match status" value="1"/>
</dbReference>
<feature type="domain" description="GST N-terminal" evidence="5">
    <location>
        <begin position="1"/>
        <end position="81"/>
    </location>
</feature>
<dbReference type="SFLD" id="SFLDS00019">
    <property type="entry name" value="Glutathione_Transferase_(cytos"/>
    <property type="match status" value="1"/>
</dbReference>
<dbReference type="GO" id="GO:0004601">
    <property type="term" value="F:peroxidase activity"/>
    <property type="evidence" value="ECO:0007669"/>
    <property type="project" value="UniProtKB-ARBA"/>
</dbReference>
<dbReference type="InterPro" id="IPR036282">
    <property type="entry name" value="Glutathione-S-Trfase_C_sf"/>
</dbReference>
<dbReference type="FunFam" id="3.40.30.10:FF:000156">
    <property type="entry name" value="Glutathione S-transferase 1"/>
    <property type="match status" value="1"/>
</dbReference>
<keyword evidence="2 7" id="KW-0808">Transferase</keyword>
<accession>A0A1N7N116</accession>
<evidence type="ECO:0000256" key="3">
    <source>
        <dbReference type="ARBA" id="ARBA00047960"/>
    </source>
</evidence>
<dbReference type="Proteomes" id="UP000185639">
    <property type="component" value="Unassembled WGS sequence"/>
</dbReference>
<dbReference type="InterPro" id="IPR004045">
    <property type="entry name" value="Glutathione_S-Trfase_N"/>
</dbReference>
<dbReference type="Gene3D" id="1.20.1050.10">
    <property type="match status" value="1"/>
</dbReference>
<dbReference type="GO" id="GO:0004364">
    <property type="term" value="F:glutathione transferase activity"/>
    <property type="evidence" value="ECO:0007669"/>
    <property type="project" value="UniProtKB-EC"/>
</dbReference>
<dbReference type="GO" id="GO:0005737">
    <property type="term" value="C:cytoplasm"/>
    <property type="evidence" value="ECO:0007669"/>
    <property type="project" value="UniProtKB-ARBA"/>
</dbReference>
<dbReference type="STRING" id="484498.SAMN05421686_106111"/>
<evidence type="ECO:0000313" key="7">
    <source>
        <dbReference type="EMBL" id="SIS92093.1"/>
    </source>
</evidence>
<dbReference type="EC" id="2.5.1.18" evidence="1"/>
<sequence length="223" mass="25202">MVTLHHLENSRSQRILWLLEELGIEYEIKLYKRDPKTNLAPDELKAIHPLGKSPLITDGGKVIAESAVIINYLIRNYDKDNRFTNAPDSDAAQQNEYWLHFAEGSLMPYLVMSLVFTKVKTAPMPFFVRPVAKGIADQVMKSFISPNVESSLRFIEDHLSKNVWFSGDDMSAADFQMIFPLEAAMTRSDIASKLPAINAWVKKVHALPAYQNALKKGGPYDYA</sequence>
<dbReference type="InterPro" id="IPR004046">
    <property type="entry name" value="GST_C"/>
</dbReference>
<feature type="domain" description="GST C-terminal" evidence="6">
    <location>
        <begin position="88"/>
        <end position="223"/>
    </location>
</feature>
<evidence type="ECO:0000256" key="2">
    <source>
        <dbReference type="ARBA" id="ARBA00022679"/>
    </source>
</evidence>
<evidence type="ECO:0000313" key="8">
    <source>
        <dbReference type="Proteomes" id="UP000185639"/>
    </source>
</evidence>
<dbReference type="PANTHER" id="PTHR44051">
    <property type="entry name" value="GLUTATHIONE S-TRANSFERASE-RELATED"/>
    <property type="match status" value="1"/>
</dbReference>
<comment type="catalytic activity">
    <reaction evidence="3">
        <text>RX + glutathione = an S-substituted glutathione + a halide anion + H(+)</text>
        <dbReference type="Rhea" id="RHEA:16437"/>
        <dbReference type="ChEBI" id="CHEBI:15378"/>
        <dbReference type="ChEBI" id="CHEBI:16042"/>
        <dbReference type="ChEBI" id="CHEBI:17792"/>
        <dbReference type="ChEBI" id="CHEBI:57925"/>
        <dbReference type="ChEBI" id="CHEBI:90779"/>
        <dbReference type="EC" id="2.5.1.18"/>
    </reaction>
</comment>
<dbReference type="InterPro" id="IPR010987">
    <property type="entry name" value="Glutathione-S-Trfase_C-like"/>
</dbReference>
<dbReference type="Pfam" id="PF02798">
    <property type="entry name" value="GST_N"/>
    <property type="match status" value="1"/>
</dbReference>
<dbReference type="OrthoDB" id="9810080at2"/>
<reference evidence="8" key="1">
    <citation type="submission" date="2017-01" db="EMBL/GenBank/DDBJ databases">
        <authorList>
            <person name="Varghese N."/>
            <person name="Submissions S."/>
        </authorList>
    </citation>
    <scope>NUCLEOTIDE SEQUENCE [LARGE SCALE GENOMIC DNA]</scope>
    <source>
        <strain evidence="8">DSM 24913</strain>
    </source>
</reference>
<evidence type="ECO:0000256" key="4">
    <source>
        <dbReference type="RuleBase" id="RU003494"/>
    </source>
</evidence>
<evidence type="ECO:0000259" key="6">
    <source>
        <dbReference type="PROSITE" id="PS50405"/>
    </source>
</evidence>
<dbReference type="InterPro" id="IPR036249">
    <property type="entry name" value="Thioredoxin-like_sf"/>
</dbReference>
<dbReference type="InterPro" id="IPR040079">
    <property type="entry name" value="Glutathione_S-Trfase"/>
</dbReference>
<dbReference type="Pfam" id="PF00043">
    <property type="entry name" value="GST_C"/>
    <property type="match status" value="1"/>
</dbReference>
<dbReference type="CDD" id="cd03046">
    <property type="entry name" value="GST_N_GTT1_like"/>
    <property type="match status" value="1"/>
</dbReference>
<evidence type="ECO:0000259" key="5">
    <source>
        <dbReference type="PROSITE" id="PS50404"/>
    </source>
</evidence>
<name>A0A1N7N116_9GAMM</name>
<proteinExistence type="inferred from homology"/>
<protein>
    <recommendedName>
        <fullName evidence="1">glutathione transferase</fullName>
        <ecNumber evidence="1">2.5.1.18</ecNumber>
    </recommendedName>
</protein>
<dbReference type="CDD" id="cd03189">
    <property type="entry name" value="GST_C_GTT1_like"/>
    <property type="match status" value="1"/>
</dbReference>
<comment type="similarity">
    <text evidence="4">Belongs to the GST superfamily.</text>
</comment>
<dbReference type="EMBL" id="FTOH01000006">
    <property type="protein sequence ID" value="SIS92093.1"/>
    <property type="molecule type" value="Genomic_DNA"/>
</dbReference>
<dbReference type="AlphaFoldDB" id="A0A1N7N116"/>
<dbReference type="RefSeq" id="WP_076515976.1">
    <property type="nucleotide sequence ID" value="NZ_CAJWBH010000001.1"/>
</dbReference>